<dbReference type="SUPFAM" id="SSF52833">
    <property type="entry name" value="Thioredoxin-like"/>
    <property type="match status" value="1"/>
</dbReference>
<dbReference type="InterPro" id="IPR012936">
    <property type="entry name" value="Erv_C"/>
</dbReference>
<keyword evidence="3 5" id="KW-1133">Transmembrane helix</keyword>
<dbReference type="InterPro" id="IPR045888">
    <property type="entry name" value="Erv"/>
</dbReference>
<protein>
    <submittedName>
        <fullName evidence="7">Thioredoxinlike protein putative</fullName>
    </submittedName>
</protein>
<accession>F0WFQ0</accession>
<dbReference type="HOGENOM" id="CLU_034705_3_0_1"/>
<dbReference type="InterPro" id="IPR039542">
    <property type="entry name" value="Erv_N"/>
</dbReference>
<dbReference type="AlphaFoldDB" id="F0WFQ0"/>
<sequence length="503" mass="57141">MTMVPKSFSKFDLFRKVPEHLSERSSLGTVFTVLTLVLSVYLITVNFRSYQDTSIHSIVVMDDHQEDQLRINFNISLLAIPCQFASVDVSDYIGMQLINITRHLRHFQLATTAHSPGNVQRVQEIVIHDGDKGLPTWGGVSRTTREGVHYSHQLDTETFDMFMKKYELVLINYYAQWCPFSQQLNPEWEEAAAQLRDHPEYSETVAMATVDCTDQKSAWLCRRAHVRAFPSMLIYIYGNTYTRYIYNGPRDAAHILQFLDLFYRRLEPDMDFAEETFLSEGTGALAHHQGLNQENLQSLNANNPEKNVKLPVGSVEGCEVSGSLNVNRVPSRLVFTARSKDLSFDLRGINVTHVVHHLSFGQVTRKQSTKSTQLSMSFDHFPLDGKTFRTENENITVEHFLSVIGVDHMEAKSKHMGLVERTYQIVARSNQYNATDMLPAALFTFDISPLVIQMSSDSTPFYRFLTSLCAIVGGMVTIIGFVDAGAYHAMNSIKRKRQLGKLN</sequence>
<reference evidence="7" key="2">
    <citation type="submission" date="2011-02" db="EMBL/GenBank/DDBJ databases">
        <authorList>
            <person name="MacLean D."/>
        </authorList>
    </citation>
    <scope>NUCLEOTIDE SEQUENCE</scope>
</reference>
<gene>
    <name evidence="7" type="primary">AlNc14C84G5434</name>
    <name evidence="7" type="ORF">ALNC14_061760</name>
</gene>
<evidence type="ECO:0000256" key="1">
    <source>
        <dbReference type="ARBA" id="ARBA00004370"/>
    </source>
</evidence>
<proteinExistence type="predicted"/>
<dbReference type="PANTHER" id="PTHR10984:SF37">
    <property type="entry name" value="PROTEIN DISULFIDE-ISOMERASE 5-3"/>
    <property type="match status" value="1"/>
</dbReference>
<feature type="transmembrane region" description="Helical" evidence="5">
    <location>
        <begin position="461"/>
        <end position="487"/>
    </location>
</feature>
<reference evidence="7" key="1">
    <citation type="journal article" date="2011" name="PLoS Biol.">
        <title>Gene gain and loss during evolution of obligate parasitism in the white rust pathogen of Arabidopsis thaliana.</title>
        <authorList>
            <person name="Kemen E."/>
            <person name="Gardiner A."/>
            <person name="Schultz-Larsen T."/>
            <person name="Kemen A.C."/>
            <person name="Balmuth A.L."/>
            <person name="Robert-Seilaniantz A."/>
            <person name="Bailey K."/>
            <person name="Holub E."/>
            <person name="Studholme D.J."/>
            <person name="Maclean D."/>
            <person name="Jones J.D."/>
        </authorList>
    </citation>
    <scope>NUCLEOTIDE SEQUENCE</scope>
</reference>
<dbReference type="Pfam" id="PF13850">
    <property type="entry name" value="ERGIC_N"/>
    <property type="match status" value="1"/>
</dbReference>
<evidence type="ECO:0000259" key="6">
    <source>
        <dbReference type="PROSITE" id="PS51352"/>
    </source>
</evidence>
<evidence type="ECO:0000313" key="7">
    <source>
        <dbReference type="EMBL" id="CCA20033.1"/>
    </source>
</evidence>
<keyword evidence="4 5" id="KW-0472">Membrane</keyword>
<dbReference type="GO" id="GO:0016020">
    <property type="term" value="C:membrane"/>
    <property type="evidence" value="ECO:0007669"/>
    <property type="project" value="UniProtKB-SubCell"/>
</dbReference>
<evidence type="ECO:0000256" key="2">
    <source>
        <dbReference type="ARBA" id="ARBA00022692"/>
    </source>
</evidence>
<evidence type="ECO:0000256" key="3">
    <source>
        <dbReference type="ARBA" id="ARBA00022989"/>
    </source>
</evidence>
<dbReference type="PANTHER" id="PTHR10984">
    <property type="entry name" value="ENDOPLASMIC RETICULUM-GOLGI INTERMEDIATE COMPARTMENT PROTEIN"/>
    <property type="match status" value="1"/>
</dbReference>
<evidence type="ECO:0000256" key="4">
    <source>
        <dbReference type="ARBA" id="ARBA00023136"/>
    </source>
</evidence>
<comment type="subcellular location">
    <subcellularLocation>
        <location evidence="1">Membrane</location>
    </subcellularLocation>
</comment>
<evidence type="ECO:0000256" key="5">
    <source>
        <dbReference type="SAM" id="Phobius"/>
    </source>
</evidence>
<dbReference type="InterPro" id="IPR036249">
    <property type="entry name" value="Thioredoxin-like_sf"/>
</dbReference>
<dbReference type="Gene3D" id="3.40.30.10">
    <property type="entry name" value="Glutaredoxin"/>
    <property type="match status" value="1"/>
</dbReference>
<dbReference type="PROSITE" id="PS51352">
    <property type="entry name" value="THIOREDOXIN_2"/>
    <property type="match status" value="1"/>
</dbReference>
<dbReference type="GO" id="GO:0005783">
    <property type="term" value="C:endoplasmic reticulum"/>
    <property type="evidence" value="ECO:0007669"/>
    <property type="project" value="TreeGrafter"/>
</dbReference>
<feature type="domain" description="Thioredoxin" evidence="6">
    <location>
        <begin position="130"/>
        <end position="264"/>
    </location>
</feature>
<organism evidence="7">
    <name type="scientific">Albugo laibachii Nc14</name>
    <dbReference type="NCBI Taxonomy" id="890382"/>
    <lineage>
        <taxon>Eukaryota</taxon>
        <taxon>Sar</taxon>
        <taxon>Stramenopiles</taxon>
        <taxon>Oomycota</taxon>
        <taxon>Peronosporomycetes</taxon>
        <taxon>Albuginales</taxon>
        <taxon>Albuginaceae</taxon>
        <taxon>Albugo</taxon>
    </lineage>
</organism>
<dbReference type="EMBL" id="FR824129">
    <property type="protein sequence ID" value="CCA20033.1"/>
    <property type="molecule type" value="Genomic_DNA"/>
</dbReference>
<dbReference type="InterPro" id="IPR013766">
    <property type="entry name" value="Thioredoxin_domain"/>
</dbReference>
<dbReference type="CDD" id="cd02961">
    <property type="entry name" value="PDI_a_family"/>
    <property type="match status" value="1"/>
</dbReference>
<dbReference type="Pfam" id="PF00085">
    <property type="entry name" value="Thioredoxin"/>
    <property type="match status" value="1"/>
</dbReference>
<dbReference type="Pfam" id="PF07970">
    <property type="entry name" value="COPIIcoated_ERV"/>
    <property type="match status" value="1"/>
</dbReference>
<keyword evidence="2 5" id="KW-0812">Transmembrane</keyword>
<name>F0WFQ0_9STRA</name>
<dbReference type="GO" id="GO:0030134">
    <property type="term" value="C:COPII-coated ER to Golgi transport vesicle"/>
    <property type="evidence" value="ECO:0007669"/>
    <property type="project" value="TreeGrafter"/>
</dbReference>